<name>A0A5B1CDM3_9BACT</name>
<sequence length="32" mass="3834">MPFETNDFLEKRKSVLGIDLEFRQAEKYVSNE</sequence>
<accession>A0A5B1CDM3</accession>
<reference evidence="1 2" key="1">
    <citation type="submission" date="2019-08" db="EMBL/GenBank/DDBJ databases">
        <title>Deep-cultivation of Planctomycetes and their phenomic and genomic characterization uncovers novel biology.</title>
        <authorList>
            <person name="Wiegand S."/>
            <person name="Jogler M."/>
            <person name="Boedeker C."/>
            <person name="Pinto D."/>
            <person name="Vollmers J."/>
            <person name="Rivas-Marin E."/>
            <person name="Kohn T."/>
            <person name="Peeters S.H."/>
            <person name="Heuer A."/>
            <person name="Rast P."/>
            <person name="Oberbeckmann S."/>
            <person name="Bunk B."/>
            <person name="Jeske O."/>
            <person name="Meyerdierks A."/>
            <person name="Storesund J.E."/>
            <person name="Kallscheuer N."/>
            <person name="Luecker S."/>
            <person name="Lage O.M."/>
            <person name="Pohl T."/>
            <person name="Merkel B.J."/>
            <person name="Hornburger P."/>
            <person name="Mueller R.-W."/>
            <person name="Bruemmer F."/>
            <person name="Labrenz M."/>
            <person name="Spormann A.M."/>
            <person name="Op Den Camp H."/>
            <person name="Overmann J."/>
            <person name="Amann R."/>
            <person name="Jetten M.S.M."/>
            <person name="Mascher T."/>
            <person name="Medema M.H."/>
            <person name="Devos D.P."/>
            <person name="Kaster A.-K."/>
            <person name="Ovreas L."/>
            <person name="Rohde M."/>
            <person name="Galperin M.Y."/>
            <person name="Jogler C."/>
        </authorList>
    </citation>
    <scope>NUCLEOTIDE SEQUENCE [LARGE SCALE GENOMIC DNA]</scope>
    <source>
        <strain evidence="1 2">LF1</strain>
    </source>
</reference>
<dbReference type="Proteomes" id="UP000322699">
    <property type="component" value="Unassembled WGS sequence"/>
</dbReference>
<proteinExistence type="predicted"/>
<evidence type="ECO:0000313" key="1">
    <source>
        <dbReference type="EMBL" id="KAA1258696.1"/>
    </source>
</evidence>
<protein>
    <submittedName>
        <fullName evidence="1">Uncharacterized protein</fullName>
    </submittedName>
</protein>
<dbReference type="EMBL" id="VRLW01000001">
    <property type="protein sequence ID" value="KAA1258696.1"/>
    <property type="molecule type" value="Genomic_DNA"/>
</dbReference>
<gene>
    <name evidence="1" type="ORF">LF1_12180</name>
</gene>
<organism evidence="1 2">
    <name type="scientific">Rubripirellula obstinata</name>
    <dbReference type="NCBI Taxonomy" id="406547"/>
    <lineage>
        <taxon>Bacteria</taxon>
        <taxon>Pseudomonadati</taxon>
        <taxon>Planctomycetota</taxon>
        <taxon>Planctomycetia</taxon>
        <taxon>Pirellulales</taxon>
        <taxon>Pirellulaceae</taxon>
        <taxon>Rubripirellula</taxon>
    </lineage>
</organism>
<keyword evidence="2" id="KW-1185">Reference proteome</keyword>
<dbReference type="AlphaFoldDB" id="A0A5B1CDM3"/>
<evidence type="ECO:0000313" key="2">
    <source>
        <dbReference type="Proteomes" id="UP000322699"/>
    </source>
</evidence>
<comment type="caution">
    <text evidence="1">The sequence shown here is derived from an EMBL/GenBank/DDBJ whole genome shotgun (WGS) entry which is preliminary data.</text>
</comment>